<evidence type="ECO:0000259" key="11">
    <source>
        <dbReference type="PROSITE" id="PS50109"/>
    </source>
</evidence>
<organism evidence="13 14">
    <name type="scientific">Xanthomonas theicola</name>
    <dbReference type="NCBI Taxonomy" id="56464"/>
    <lineage>
        <taxon>Bacteria</taxon>
        <taxon>Pseudomonadati</taxon>
        <taxon>Pseudomonadota</taxon>
        <taxon>Gammaproteobacteria</taxon>
        <taxon>Lysobacterales</taxon>
        <taxon>Lysobacteraceae</taxon>
        <taxon>Xanthomonas</taxon>
    </lineage>
</organism>
<dbReference type="CDD" id="cd06225">
    <property type="entry name" value="HAMP"/>
    <property type="match status" value="1"/>
</dbReference>
<dbReference type="CDD" id="cd00082">
    <property type="entry name" value="HisKA"/>
    <property type="match status" value="1"/>
</dbReference>
<keyword evidence="14" id="KW-1185">Reference proteome</keyword>
<dbReference type="InterPro" id="IPR003660">
    <property type="entry name" value="HAMP_dom"/>
</dbReference>
<dbReference type="InterPro" id="IPR003661">
    <property type="entry name" value="HisK_dim/P_dom"/>
</dbReference>
<evidence type="ECO:0000256" key="1">
    <source>
        <dbReference type="ARBA" id="ARBA00000085"/>
    </source>
</evidence>
<dbReference type="SMART" id="SM00304">
    <property type="entry name" value="HAMP"/>
    <property type="match status" value="1"/>
</dbReference>
<dbReference type="Pfam" id="PF00512">
    <property type="entry name" value="HisKA"/>
    <property type="match status" value="1"/>
</dbReference>
<dbReference type="Gene3D" id="1.10.287.130">
    <property type="match status" value="1"/>
</dbReference>
<keyword evidence="7" id="KW-0418">Kinase</keyword>
<keyword evidence="8 10" id="KW-1133">Transmembrane helix</keyword>
<dbReference type="SMART" id="SM00388">
    <property type="entry name" value="HisKA"/>
    <property type="match status" value="1"/>
</dbReference>
<evidence type="ECO:0000256" key="10">
    <source>
        <dbReference type="SAM" id="Phobius"/>
    </source>
</evidence>
<gene>
    <name evidence="13" type="ORF">XthCFBP4691_05880</name>
</gene>
<proteinExistence type="predicted"/>
<evidence type="ECO:0000313" key="13">
    <source>
        <dbReference type="EMBL" id="PPT91978.1"/>
    </source>
</evidence>
<reference evidence="13 14" key="1">
    <citation type="submission" date="2016-08" db="EMBL/GenBank/DDBJ databases">
        <title>Evolution of the type three secretion system and type three effector repertoires in Xanthomonas.</title>
        <authorList>
            <person name="Merda D."/>
            <person name="Briand M."/>
            <person name="Bosis E."/>
            <person name="Rousseau C."/>
            <person name="Portier P."/>
            <person name="Jacques M.-A."/>
            <person name="Fischer-Le Saux M."/>
        </authorList>
    </citation>
    <scope>NUCLEOTIDE SEQUENCE [LARGE SCALE GENOMIC DNA]</scope>
    <source>
        <strain evidence="13 14">CFBP 4691</strain>
    </source>
</reference>
<evidence type="ECO:0000256" key="7">
    <source>
        <dbReference type="ARBA" id="ARBA00022777"/>
    </source>
</evidence>
<feature type="transmembrane region" description="Helical" evidence="10">
    <location>
        <begin position="12"/>
        <end position="35"/>
    </location>
</feature>
<evidence type="ECO:0000256" key="5">
    <source>
        <dbReference type="ARBA" id="ARBA00022679"/>
    </source>
</evidence>
<dbReference type="Gene3D" id="3.30.565.10">
    <property type="entry name" value="Histidine kinase-like ATPase, C-terminal domain"/>
    <property type="match status" value="1"/>
</dbReference>
<dbReference type="RefSeq" id="WP_128419564.1">
    <property type="nucleotide sequence ID" value="NZ_CP049017.1"/>
</dbReference>
<keyword evidence="6 10" id="KW-0812">Transmembrane</keyword>
<dbReference type="GO" id="GO:0005886">
    <property type="term" value="C:plasma membrane"/>
    <property type="evidence" value="ECO:0007669"/>
    <property type="project" value="TreeGrafter"/>
</dbReference>
<evidence type="ECO:0000259" key="12">
    <source>
        <dbReference type="PROSITE" id="PS50885"/>
    </source>
</evidence>
<dbReference type="SUPFAM" id="SSF47384">
    <property type="entry name" value="Homodimeric domain of signal transducing histidine kinase"/>
    <property type="match status" value="1"/>
</dbReference>
<dbReference type="PROSITE" id="PS50885">
    <property type="entry name" value="HAMP"/>
    <property type="match status" value="1"/>
</dbReference>
<comment type="subcellular location">
    <subcellularLocation>
        <location evidence="2">Membrane</location>
    </subcellularLocation>
</comment>
<evidence type="ECO:0000256" key="2">
    <source>
        <dbReference type="ARBA" id="ARBA00004370"/>
    </source>
</evidence>
<feature type="domain" description="HAMP" evidence="12">
    <location>
        <begin position="177"/>
        <end position="230"/>
    </location>
</feature>
<comment type="catalytic activity">
    <reaction evidence="1">
        <text>ATP + protein L-histidine = ADP + protein N-phospho-L-histidine.</text>
        <dbReference type="EC" id="2.7.13.3"/>
    </reaction>
</comment>
<evidence type="ECO:0000313" key="14">
    <source>
        <dbReference type="Proteomes" id="UP000239898"/>
    </source>
</evidence>
<keyword evidence="4" id="KW-0597">Phosphoprotein</keyword>
<dbReference type="Pfam" id="PF00672">
    <property type="entry name" value="HAMP"/>
    <property type="match status" value="1"/>
</dbReference>
<evidence type="ECO:0000256" key="6">
    <source>
        <dbReference type="ARBA" id="ARBA00022692"/>
    </source>
</evidence>
<dbReference type="Gene3D" id="6.10.340.10">
    <property type="match status" value="1"/>
</dbReference>
<keyword evidence="9" id="KW-0902">Two-component regulatory system</keyword>
<dbReference type="Proteomes" id="UP000239898">
    <property type="component" value="Unassembled WGS sequence"/>
</dbReference>
<feature type="transmembrane region" description="Helical" evidence="10">
    <location>
        <begin position="157"/>
        <end position="180"/>
    </location>
</feature>
<dbReference type="InterPro" id="IPR036890">
    <property type="entry name" value="HATPase_C_sf"/>
</dbReference>
<dbReference type="Pfam" id="PF02518">
    <property type="entry name" value="HATPase_c"/>
    <property type="match status" value="1"/>
</dbReference>
<name>A0A2S6ZI67_9XANT</name>
<dbReference type="InterPro" id="IPR005467">
    <property type="entry name" value="His_kinase_dom"/>
</dbReference>
<dbReference type="InterPro" id="IPR008358">
    <property type="entry name" value="Sig_transdc_His_kin/Pase_MprB"/>
</dbReference>
<evidence type="ECO:0000256" key="9">
    <source>
        <dbReference type="ARBA" id="ARBA00023012"/>
    </source>
</evidence>
<dbReference type="InterPro" id="IPR036097">
    <property type="entry name" value="HisK_dim/P_sf"/>
</dbReference>
<evidence type="ECO:0000256" key="3">
    <source>
        <dbReference type="ARBA" id="ARBA00012438"/>
    </source>
</evidence>
<evidence type="ECO:0000256" key="4">
    <source>
        <dbReference type="ARBA" id="ARBA00022553"/>
    </source>
</evidence>
<dbReference type="PROSITE" id="PS50109">
    <property type="entry name" value="HIS_KIN"/>
    <property type="match status" value="1"/>
</dbReference>
<dbReference type="SUPFAM" id="SSF55874">
    <property type="entry name" value="ATPase domain of HSP90 chaperone/DNA topoisomerase II/histidine kinase"/>
    <property type="match status" value="1"/>
</dbReference>
<dbReference type="PANTHER" id="PTHR45436">
    <property type="entry name" value="SENSOR HISTIDINE KINASE YKOH"/>
    <property type="match status" value="1"/>
</dbReference>
<accession>A0A2S6ZI67</accession>
<feature type="domain" description="Histidine kinase" evidence="11">
    <location>
        <begin position="238"/>
        <end position="451"/>
    </location>
</feature>
<dbReference type="EC" id="2.7.13.3" evidence="3"/>
<dbReference type="PRINTS" id="PR01780">
    <property type="entry name" value="LANTIREGPROT"/>
</dbReference>
<dbReference type="OrthoDB" id="9809766at2"/>
<protein>
    <recommendedName>
        <fullName evidence="3">histidine kinase</fullName>
        <ecNumber evidence="3">2.7.13.3</ecNumber>
    </recommendedName>
</protein>
<dbReference type="EMBL" id="MIGX01000018">
    <property type="protein sequence ID" value="PPT91978.1"/>
    <property type="molecule type" value="Genomic_DNA"/>
</dbReference>
<dbReference type="PANTHER" id="PTHR45436:SF8">
    <property type="entry name" value="HISTIDINE KINASE"/>
    <property type="match status" value="1"/>
</dbReference>
<dbReference type="AlphaFoldDB" id="A0A2S6ZI67"/>
<comment type="caution">
    <text evidence="13">The sequence shown here is derived from an EMBL/GenBank/DDBJ whole genome shotgun (WGS) entry which is preliminary data.</text>
</comment>
<keyword evidence="10" id="KW-0472">Membrane</keyword>
<dbReference type="SUPFAM" id="SSF158472">
    <property type="entry name" value="HAMP domain-like"/>
    <property type="match status" value="1"/>
</dbReference>
<sequence length="456" mass="48897">MKLARLVRTSSFRLTLLYAAITGTSFLVMFGVIMWSTSRFMKQQIDSGVAAELREIHTAAAGTSVKSLAPVIDSSIKELSGFHYVLQDADGERVAGNLPPLSPLPGIRDQPGGASGERAPAAEVRGFGEATSDGGYLFVGTSSHQIHELRESVTRSFLLGLSVAMLLVLAGGAVMSAAVLRRIEEVSQTSRDIVNGDLGRRIALNGSGDEFDHLAASLNSMLDRITALMEDLKQVSVDVAHDLRTPLTRLRQRLELAQGSASGSGRLQSTIGEALVDIDGILQTFSALLRISQIESGHRRANFGPVDVADIIDTVVDLYQPVIEDKSQQLVVRQDRELSLHGDRELLIQMLVNLVENASHHSPAGARIAVASRRRADAVVLTVADDGPGIPAAYRAKVLHRFFRLDVSRSTPGNGLGLCLVDAVSTLHGAGLTLQDNHPGLEVSIVFPLVHRPARA</sequence>
<keyword evidence="5" id="KW-0808">Transferase</keyword>
<dbReference type="SMART" id="SM00387">
    <property type="entry name" value="HATPase_c"/>
    <property type="match status" value="1"/>
</dbReference>
<dbReference type="GO" id="GO:0000155">
    <property type="term" value="F:phosphorelay sensor kinase activity"/>
    <property type="evidence" value="ECO:0007669"/>
    <property type="project" value="InterPro"/>
</dbReference>
<evidence type="ECO:0000256" key="8">
    <source>
        <dbReference type="ARBA" id="ARBA00022989"/>
    </source>
</evidence>
<dbReference type="InterPro" id="IPR003594">
    <property type="entry name" value="HATPase_dom"/>
</dbReference>
<dbReference type="InterPro" id="IPR050428">
    <property type="entry name" value="TCS_sensor_his_kinase"/>
</dbReference>